<proteinExistence type="inferred from homology"/>
<dbReference type="PROSITE" id="PS51987">
    <property type="entry name" value="GS_CATALYTIC"/>
    <property type="match status" value="1"/>
</dbReference>
<dbReference type="InterPro" id="IPR036651">
    <property type="entry name" value="Gln_synt_N_sf"/>
</dbReference>
<evidence type="ECO:0000259" key="5">
    <source>
        <dbReference type="PROSITE" id="PS51987"/>
    </source>
</evidence>
<dbReference type="Gene3D" id="3.10.20.70">
    <property type="entry name" value="Glutamine synthetase, N-terminal domain"/>
    <property type="match status" value="1"/>
</dbReference>
<dbReference type="InterPro" id="IPR008146">
    <property type="entry name" value="Gln_synth_cat_dom"/>
</dbReference>
<evidence type="ECO:0000256" key="3">
    <source>
        <dbReference type="PROSITE-ProRule" id="PRU01331"/>
    </source>
</evidence>
<reference evidence="6 7" key="1">
    <citation type="journal article" date="2021" name="Sci. Rep.">
        <title>The genome of the diatom Chaetoceros tenuissimus carries an ancient integrated fragment of an extant virus.</title>
        <authorList>
            <person name="Hongo Y."/>
            <person name="Kimura K."/>
            <person name="Takaki Y."/>
            <person name="Yoshida Y."/>
            <person name="Baba S."/>
            <person name="Kobayashi G."/>
            <person name="Nagasaki K."/>
            <person name="Hano T."/>
            <person name="Tomaru Y."/>
        </authorList>
    </citation>
    <scope>NUCLEOTIDE SEQUENCE [LARGE SCALE GENOMIC DNA]</scope>
    <source>
        <strain evidence="6 7">NIES-3715</strain>
    </source>
</reference>
<dbReference type="Proteomes" id="UP001054902">
    <property type="component" value="Unassembled WGS sequence"/>
</dbReference>
<dbReference type="SUPFAM" id="SSF54368">
    <property type="entry name" value="Glutamine synthetase, N-terminal domain"/>
    <property type="match status" value="1"/>
</dbReference>
<accession>A0AAD3H609</accession>
<evidence type="ECO:0000256" key="4">
    <source>
        <dbReference type="RuleBase" id="RU000384"/>
    </source>
</evidence>
<dbReference type="InterPro" id="IPR036380">
    <property type="entry name" value="Isochorismatase-like_sf"/>
</dbReference>
<feature type="domain" description="GS catalytic" evidence="5">
    <location>
        <begin position="405"/>
        <end position="739"/>
    </location>
</feature>
<dbReference type="InterPro" id="IPR014746">
    <property type="entry name" value="Gln_synth/guanido_kin_cat_dom"/>
</dbReference>
<dbReference type="SUPFAM" id="SSF55931">
    <property type="entry name" value="Glutamine synthetase/guanido kinase"/>
    <property type="match status" value="1"/>
</dbReference>
<evidence type="ECO:0000256" key="2">
    <source>
        <dbReference type="ARBA" id="ARBA00022598"/>
    </source>
</evidence>
<comment type="similarity">
    <text evidence="3 4">Belongs to the glutamine synthetase family.</text>
</comment>
<dbReference type="GO" id="GO:0006542">
    <property type="term" value="P:glutamine biosynthetic process"/>
    <property type="evidence" value="ECO:0007669"/>
    <property type="project" value="InterPro"/>
</dbReference>
<dbReference type="PANTHER" id="PTHR43785:SF2">
    <property type="entry name" value="TYPE-1 GLUTAMINE SYNTHETASE 1"/>
    <property type="match status" value="1"/>
</dbReference>
<comment type="caution">
    <text evidence="6">The sequence shown here is derived from an EMBL/GenBank/DDBJ whole genome shotgun (WGS) entry which is preliminary data.</text>
</comment>
<dbReference type="CDD" id="cd00431">
    <property type="entry name" value="cysteine_hydrolases"/>
    <property type="match status" value="1"/>
</dbReference>
<dbReference type="Gene3D" id="3.40.50.850">
    <property type="entry name" value="Isochorismatase-like"/>
    <property type="match status" value="1"/>
</dbReference>
<comment type="similarity">
    <text evidence="1">Belongs to the isochorismatase family.</text>
</comment>
<keyword evidence="2" id="KW-0436">Ligase</keyword>
<evidence type="ECO:0000256" key="1">
    <source>
        <dbReference type="ARBA" id="ARBA00006336"/>
    </source>
</evidence>
<sequence>MNSNQLQVIPGISRRDDFHLVASRSALLIIDVQDHLSSSEYAKVDESNAYLFNTTLPAAIPNINQLATRMRSIRDSSDKGCEVLITYLQSQTPDCRDISLDYKLSGPKLSKLPSLRNPATFSSLPIGLQPNISSGKGDILLPKTSCSVFQSTNIQYILSNLDVKQLIICGQLTDQCVMSAVRDAADLGFLVTVVDDACAALSKEEHERGLEGMKGFSRIVSTEQILNELNYSIDATNEFCAVEVEHPSDTNFSNDNVANLIKFESQQCIQVQPASDWKQSANVENNALIRSVFRMLQTAQIKFLRFANVDVVNNIRAKAIPIKRLMNQNVLNSLSHQVSIAKVCVAGLPSYADAMVNETRIDAADVLIIKPDFNSLRILPYTQSSAMVLGYMHDQRTNKLSPLCTRGLLSRVLETAKRRGFGFTMGVELEFVLAKGVDNLGKVQPLDSSLFASLTTLNDQDEFINEVNEHLERQNIDVEMIHSESASGQIEVVLAFKHDVMELADNIVLTKETIKAIAKSHNLVALFSPKVFSNQAGNGMHAHLSLRKEGNESKRLQNIFPGRAPHSVSAIGQSFMEGILTHLGALMSFTMPTDISFSRVGEGCWTGSKIGWDVEDKESPIRLCLDSASQQATNVEFKLIDSTCNPYLALASILWSGLNGIEKKSTLRPSMKSGGDKASHPLPSSLGESLEILRKDQLLIQLLGNELFLAYTALKKAEIEYWGTVDDLGKYWLQKDAFS</sequence>
<dbReference type="Gene3D" id="3.30.590.10">
    <property type="entry name" value="Glutamine synthetase/guanido kinase, catalytic domain"/>
    <property type="match status" value="1"/>
</dbReference>
<dbReference type="InterPro" id="IPR000868">
    <property type="entry name" value="Isochorismatase-like_dom"/>
</dbReference>
<name>A0AAD3H609_9STRA</name>
<dbReference type="Pfam" id="PF00857">
    <property type="entry name" value="Isochorismatase"/>
    <property type="match status" value="1"/>
</dbReference>
<evidence type="ECO:0000313" key="7">
    <source>
        <dbReference type="Proteomes" id="UP001054902"/>
    </source>
</evidence>
<protein>
    <submittedName>
        <fullName evidence="6">Glutamine synthetase</fullName>
    </submittedName>
</protein>
<dbReference type="SMART" id="SM01230">
    <property type="entry name" value="Gln-synt_C"/>
    <property type="match status" value="1"/>
</dbReference>
<dbReference type="PANTHER" id="PTHR43785">
    <property type="entry name" value="GAMMA-GLUTAMYLPUTRESCINE SYNTHETASE"/>
    <property type="match status" value="1"/>
</dbReference>
<keyword evidence="7" id="KW-1185">Reference proteome</keyword>
<dbReference type="AlphaFoldDB" id="A0AAD3H609"/>
<evidence type="ECO:0000313" key="6">
    <source>
        <dbReference type="EMBL" id="GFH51303.1"/>
    </source>
</evidence>
<dbReference type="SUPFAM" id="SSF52499">
    <property type="entry name" value="Isochorismatase-like hydrolases"/>
    <property type="match status" value="1"/>
</dbReference>
<dbReference type="EMBL" id="BLLK01000045">
    <property type="protein sequence ID" value="GFH51303.1"/>
    <property type="molecule type" value="Genomic_DNA"/>
</dbReference>
<gene>
    <name evidence="6" type="ORF">CTEN210_07779</name>
</gene>
<dbReference type="GO" id="GO:0004356">
    <property type="term" value="F:glutamine synthetase activity"/>
    <property type="evidence" value="ECO:0007669"/>
    <property type="project" value="InterPro"/>
</dbReference>
<dbReference type="Pfam" id="PF00120">
    <property type="entry name" value="Gln-synt_C"/>
    <property type="match status" value="1"/>
</dbReference>
<organism evidence="6 7">
    <name type="scientific">Chaetoceros tenuissimus</name>
    <dbReference type="NCBI Taxonomy" id="426638"/>
    <lineage>
        <taxon>Eukaryota</taxon>
        <taxon>Sar</taxon>
        <taxon>Stramenopiles</taxon>
        <taxon>Ochrophyta</taxon>
        <taxon>Bacillariophyta</taxon>
        <taxon>Coscinodiscophyceae</taxon>
        <taxon>Chaetocerotophycidae</taxon>
        <taxon>Chaetocerotales</taxon>
        <taxon>Chaetocerotaceae</taxon>
        <taxon>Chaetoceros</taxon>
    </lineage>
</organism>